<evidence type="ECO:0000313" key="2">
    <source>
        <dbReference type="Proteomes" id="UP000271010"/>
    </source>
</evidence>
<reference evidence="1 2" key="1">
    <citation type="submission" date="2018-11" db="EMBL/GenBank/DDBJ databases">
        <title>Rufibacter latericius sp. nov., isolated from water in Baiyang Lake.</title>
        <authorList>
            <person name="Yang Y."/>
        </authorList>
    </citation>
    <scope>NUCLEOTIDE SEQUENCE [LARGE SCALE GENOMIC DNA]</scope>
    <source>
        <strain evidence="1 2">MCC P1</strain>
    </source>
</reference>
<accession>A0A3M9MRW9</accession>
<dbReference type="EMBL" id="RJJE01000017">
    <property type="protein sequence ID" value="RNI27633.1"/>
    <property type="molecule type" value="Genomic_DNA"/>
</dbReference>
<dbReference type="Proteomes" id="UP000271010">
    <property type="component" value="Unassembled WGS sequence"/>
</dbReference>
<name>A0A3M9MRW9_9BACT</name>
<comment type="caution">
    <text evidence="1">The sequence shown here is derived from an EMBL/GenBank/DDBJ whole genome shotgun (WGS) entry which is preliminary data.</text>
</comment>
<proteinExistence type="predicted"/>
<sequence>MNHKIVKTAETEVLIYRDRTEENEEIVVVQAWKHYEGDPDEDEGIVYESHDFANADAAKAYVRDFSEASAEEFLIRSVL</sequence>
<evidence type="ECO:0000313" key="1">
    <source>
        <dbReference type="EMBL" id="RNI27633.1"/>
    </source>
</evidence>
<dbReference type="RefSeq" id="WP_123134101.1">
    <property type="nucleotide sequence ID" value="NZ_RJJE01000017.1"/>
</dbReference>
<gene>
    <name evidence="1" type="ORF">EFA69_16070</name>
</gene>
<dbReference type="AlphaFoldDB" id="A0A3M9MRW9"/>
<keyword evidence="2" id="KW-1185">Reference proteome</keyword>
<protein>
    <submittedName>
        <fullName evidence="1">Uncharacterized protein</fullName>
    </submittedName>
</protein>
<organism evidence="1 2">
    <name type="scientific">Rufibacter immobilis</name>
    <dbReference type="NCBI Taxonomy" id="1348778"/>
    <lineage>
        <taxon>Bacteria</taxon>
        <taxon>Pseudomonadati</taxon>
        <taxon>Bacteroidota</taxon>
        <taxon>Cytophagia</taxon>
        <taxon>Cytophagales</taxon>
        <taxon>Hymenobacteraceae</taxon>
        <taxon>Rufibacter</taxon>
    </lineage>
</organism>